<sequence length="122" mass="13509">MIDFNKPVRTRDGRKARIVATDAAGKFPVVALVTGYDGNEYPDTFLLSGSSYSGLDESSEDLVQVPEQRRRYFNAGDAYPAASGAATRYGRDKWDVFEVIEEDGEIVSTRRIPKDSPELVEA</sequence>
<reference evidence="2" key="1">
    <citation type="submission" date="2016-11" db="EMBL/GenBank/DDBJ databases">
        <title>Complete Genome Sequence of alachlor-degrading Sphingomonas sp. strain JJ-A5.</title>
        <authorList>
            <person name="Lee H."/>
            <person name="Ka J.-O."/>
        </authorList>
    </citation>
    <scope>NUCLEOTIDE SEQUENCE [LARGE SCALE GENOMIC DNA]</scope>
    <source>
        <strain evidence="2">JJ-A5</strain>
    </source>
</reference>
<accession>A0A1L3ZSE6</accession>
<dbReference type="STRING" id="1921510.BSL82_03825"/>
<protein>
    <submittedName>
        <fullName evidence="1">Uncharacterized protein</fullName>
    </submittedName>
</protein>
<dbReference type="KEGG" id="sphj:BSL82_03825"/>
<evidence type="ECO:0000313" key="2">
    <source>
        <dbReference type="Proteomes" id="UP000182063"/>
    </source>
</evidence>
<proteinExistence type="predicted"/>
<dbReference type="AlphaFoldDB" id="A0A1L3ZSE6"/>
<organism evidence="1 2">
    <name type="scientific">Tardibacter chloracetimidivorans</name>
    <dbReference type="NCBI Taxonomy" id="1921510"/>
    <lineage>
        <taxon>Bacteria</taxon>
        <taxon>Pseudomonadati</taxon>
        <taxon>Pseudomonadota</taxon>
        <taxon>Alphaproteobacteria</taxon>
        <taxon>Sphingomonadales</taxon>
        <taxon>Sphingomonadaceae</taxon>
        <taxon>Tardibacter</taxon>
    </lineage>
</organism>
<dbReference type="EMBL" id="CP018221">
    <property type="protein sequence ID" value="API58546.1"/>
    <property type="molecule type" value="Genomic_DNA"/>
</dbReference>
<dbReference type="Proteomes" id="UP000182063">
    <property type="component" value="Chromosome"/>
</dbReference>
<name>A0A1L3ZSE6_9SPHN</name>
<gene>
    <name evidence="1" type="ORF">BSL82_03825</name>
</gene>
<evidence type="ECO:0000313" key="1">
    <source>
        <dbReference type="EMBL" id="API58546.1"/>
    </source>
</evidence>
<keyword evidence="2" id="KW-1185">Reference proteome</keyword>
<dbReference type="RefSeq" id="WP_072596113.1">
    <property type="nucleotide sequence ID" value="NZ_CP018221.1"/>
</dbReference>